<evidence type="ECO:0000256" key="2">
    <source>
        <dbReference type="ARBA" id="ARBA00022475"/>
    </source>
</evidence>
<sequence length="565" mass="61069">MKRLLNFKSIKGKILFGFSIIIALVLILGIFNFITINQVNTDTSDIVDEQLPLLIADEKLAFNMAQRIALTRGYIIYGDEDYKNRFNEYTESSKEYQEAALEASNSEEIQELVDKSVEWRTLVVDQVFAAYDAGNEGEAEIILSNQVEPLAREIIDGFEQIANQREAIIEEEGQNILEGGKSVLIVGISVSILVVVLGTVTALVTARIISNPIITVRNRMDEIANGDLSQEPLETNSKDETGQLITSTNSMNDNMRNLLQQINNVSETVSTQSEELTQSASEVKAGSQQIATTMQELSSGSESQANNASDLSSVMESFSAKMQEANENGENIYESSNEVLEITGQGSQMMDTSAKQMAIIDQIVKEAVNKVQGLDTQSQEISKLVAVIKDIAEQTNLLALNAAIEAARAGEHGKGFAVVADEVRKLAEQVGVSVTDITAIVTNIQTESTSVAESLQGGYKEVEKGTTQMKTTGETFATITAAVKEMVNNIQTITGNLSSMSSSSQEMSASVEEIASVSEESAAGVEQTSASAQQASSSMEEVADSSDQLAKLAEELNGLVRKFKL</sequence>
<evidence type="ECO:0000259" key="9">
    <source>
        <dbReference type="PROSITE" id="PS50111"/>
    </source>
</evidence>
<name>A0ABT7L817_9BACI</name>
<reference evidence="11 12" key="1">
    <citation type="submission" date="2023-06" db="EMBL/GenBank/DDBJ databases">
        <title>Aquibacillus rhizosphaerae LR5S19.</title>
        <authorList>
            <person name="Sun J.-Q."/>
        </authorList>
    </citation>
    <scope>NUCLEOTIDE SEQUENCE [LARGE SCALE GENOMIC DNA]</scope>
    <source>
        <strain evidence="11 12">LR5S19</strain>
    </source>
</reference>
<feature type="compositionally biased region" description="Low complexity" evidence="7">
    <location>
        <begin position="498"/>
        <end position="538"/>
    </location>
</feature>
<protein>
    <submittedName>
        <fullName evidence="11">Methyl-accepting chemotaxis protein</fullName>
    </submittedName>
</protein>
<dbReference type="PROSITE" id="PS50111">
    <property type="entry name" value="CHEMOTAXIS_TRANSDUC_2"/>
    <property type="match status" value="1"/>
</dbReference>
<proteinExistence type="inferred from homology"/>
<dbReference type="RefSeq" id="WP_285933282.1">
    <property type="nucleotide sequence ID" value="NZ_JASTZU010000051.1"/>
</dbReference>
<comment type="subcellular location">
    <subcellularLocation>
        <location evidence="1">Cell membrane</location>
    </subcellularLocation>
</comment>
<dbReference type="InterPro" id="IPR004089">
    <property type="entry name" value="MCPsignal_dom"/>
</dbReference>
<dbReference type="InterPro" id="IPR024478">
    <property type="entry name" value="HlyB_4HB_MCP"/>
</dbReference>
<dbReference type="Gene3D" id="1.10.287.950">
    <property type="entry name" value="Methyl-accepting chemotaxis protein"/>
    <property type="match status" value="1"/>
</dbReference>
<dbReference type="Gene3D" id="6.10.340.10">
    <property type="match status" value="1"/>
</dbReference>
<dbReference type="CDD" id="cd11386">
    <property type="entry name" value="MCP_signal"/>
    <property type="match status" value="1"/>
</dbReference>
<dbReference type="PRINTS" id="PR00260">
    <property type="entry name" value="CHEMTRNSDUCR"/>
</dbReference>
<keyword evidence="12" id="KW-1185">Reference proteome</keyword>
<comment type="caution">
    <text evidence="11">The sequence shown here is derived from an EMBL/GenBank/DDBJ whole genome shotgun (WGS) entry which is preliminary data.</text>
</comment>
<evidence type="ECO:0000256" key="3">
    <source>
        <dbReference type="ARBA" id="ARBA00023136"/>
    </source>
</evidence>
<dbReference type="Pfam" id="PF00015">
    <property type="entry name" value="MCPsignal"/>
    <property type="match status" value="1"/>
</dbReference>
<evidence type="ECO:0000313" key="12">
    <source>
        <dbReference type="Proteomes" id="UP001235343"/>
    </source>
</evidence>
<evidence type="ECO:0000256" key="8">
    <source>
        <dbReference type="SAM" id="Phobius"/>
    </source>
</evidence>
<feature type="region of interest" description="Disordered" evidence="7">
    <location>
        <begin position="497"/>
        <end position="547"/>
    </location>
</feature>
<dbReference type="Pfam" id="PF12729">
    <property type="entry name" value="4HB_MCP_1"/>
    <property type="match status" value="1"/>
</dbReference>
<feature type="transmembrane region" description="Helical" evidence="8">
    <location>
        <begin position="12"/>
        <end position="34"/>
    </location>
</feature>
<dbReference type="InterPro" id="IPR004090">
    <property type="entry name" value="Chemotax_Me-accpt_rcpt"/>
</dbReference>
<dbReference type="CDD" id="cd06225">
    <property type="entry name" value="HAMP"/>
    <property type="match status" value="1"/>
</dbReference>
<dbReference type="SUPFAM" id="SSF58104">
    <property type="entry name" value="Methyl-accepting chemotaxis protein (MCP) signaling domain"/>
    <property type="match status" value="1"/>
</dbReference>
<keyword evidence="8" id="KW-0812">Transmembrane</keyword>
<evidence type="ECO:0000313" key="11">
    <source>
        <dbReference type="EMBL" id="MDL4841995.1"/>
    </source>
</evidence>
<feature type="domain" description="Methyl-accepting transducer" evidence="9">
    <location>
        <begin position="279"/>
        <end position="522"/>
    </location>
</feature>
<feature type="region of interest" description="Disordered" evidence="7">
    <location>
        <begin position="274"/>
        <end position="312"/>
    </location>
</feature>
<dbReference type="Proteomes" id="UP001235343">
    <property type="component" value="Unassembled WGS sequence"/>
</dbReference>
<comment type="similarity">
    <text evidence="5">Belongs to the methyl-accepting chemotaxis (MCP) protein family.</text>
</comment>
<feature type="domain" description="HAMP" evidence="10">
    <location>
        <begin position="207"/>
        <end position="260"/>
    </location>
</feature>
<gene>
    <name evidence="11" type="ORF">QQS35_16275</name>
</gene>
<dbReference type="PANTHER" id="PTHR32089">
    <property type="entry name" value="METHYL-ACCEPTING CHEMOTAXIS PROTEIN MCPB"/>
    <property type="match status" value="1"/>
</dbReference>
<keyword evidence="4 6" id="KW-0807">Transducer</keyword>
<accession>A0ABT7L817</accession>
<dbReference type="SMART" id="SM00304">
    <property type="entry name" value="HAMP"/>
    <property type="match status" value="1"/>
</dbReference>
<evidence type="ECO:0000256" key="1">
    <source>
        <dbReference type="ARBA" id="ARBA00004236"/>
    </source>
</evidence>
<evidence type="ECO:0000256" key="4">
    <source>
        <dbReference type="ARBA" id="ARBA00023224"/>
    </source>
</evidence>
<keyword evidence="2" id="KW-1003">Cell membrane</keyword>
<evidence type="ECO:0000256" key="5">
    <source>
        <dbReference type="ARBA" id="ARBA00029447"/>
    </source>
</evidence>
<dbReference type="PROSITE" id="PS50885">
    <property type="entry name" value="HAMP"/>
    <property type="match status" value="1"/>
</dbReference>
<dbReference type="Pfam" id="PF00672">
    <property type="entry name" value="HAMP"/>
    <property type="match status" value="1"/>
</dbReference>
<feature type="transmembrane region" description="Helical" evidence="8">
    <location>
        <begin position="183"/>
        <end position="209"/>
    </location>
</feature>
<organism evidence="11 12">
    <name type="scientific">Aquibacillus rhizosphaerae</name>
    <dbReference type="NCBI Taxonomy" id="3051431"/>
    <lineage>
        <taxon>Bacteria</taxon>
        <taxon>Bacillati</taxon>
        <taxon>Bacillota</taxon>
        <taxon>Bacilli</taxon>
        <taxon>Bacillales</taxon>
        <taxon>Bacillaceae</taxon>
        <taxon>Aquibacillus</taxon>
    </lineage>
</organism>
<evidence type="ECO:0000259" key="10">
    <source>
        <dbReference type="PROSITE" id="PS50885"/>
    </source>
</evidence>
<dbReference type="EMBL" id="JASTZU010000051">
    <property type="protein sequence ID" value="MDL4841995.1"/>
    <property type="molecule type" value="Genomic_DNA"/>
</dbReference>
<evidence type="ECO:0000256" key="7">
    <source>
        <dbReference type="SAM" id="MobiDB-lite"/>
    </source>
</evidence>
<evidence type="ECO:0000256" key="6">
    <source>
        <dbReference type="PROSITE-ProRule" id="PRU00284"/>
    </source>
</evidence>
<keyword evidence="3 8" id="KW-0472">Membrane</keyword>
<keyword evidence="8" id="KW-1133">Transmembrane helix</keyword>
<dbReference type="SMART" id="SM00283">
    <property type="entry name" value="MA"/>
    <property type="match status" value="1"/>
</dbReference>
<dbReference type="PANTHER" id="PTHR32089:SF112">
    <property type="entry name" value="LYSOZYME-LIKE PROTEIN-RELATED"/>
    <property type="match status" value="1"/>
</dbReference>
<dbReference type="InterPro" id="IPR003660">
    <property type="entry name" value="HAMP_dom"/>
</dbReference>